<dbReference type="RefSeq" id="WP_258386113.1">
    <property type="nucleotide sequence ID" value="NZ_CP091430.1"/>
</dbReference>
<accession>A0ABY5SCN1</accession>
<dbReference type="Pfam" id="PF22725">
    <property type="entry name" value="GFO_IDH_MocA_C3"/>
    <property type="match status" value="1"/>
</dbReference>
<evidence type="ECO:0000313" key="5">
    <source>
        <dbReference type="Proteomes" id="UP001057877"/>
    </source>
</evidence>
<evidence type="ECO:0000256" key="1">
    <source>
        <dbReference type="ARBA" id="ARBA00023002"/>
    </source>
</evidence>
<feature type="domain" description="GFO/IDH/MocA-like oxidoreductase" evidence="3">
    <location>
        <begin position="134"/>
        <end position="258"/>
    </location>
</feature>
<feature type="domain" description="Gfo/Idh/MocA-like oxidoreductase N-terminal" evidence="2">
    <location>
        <begin position="5"/>
        <end position="121"/>
    </location>
</feature>
<evidence type="ECO:0000313" key="4">
    <source>
        <dbReference type="EMBL" id="UVI30043.1"/>
    </source>
</evidence>
<dbReference type="InterPro" id="IPR000683">
    <property type="entry name" value="Gfo/Idh/MocA-like_OxRdtase_N"/>
</dbReference>
<dbReference type="SUPFAM" id="SSF51735">
    <property type="entry name" value="NAD(P)-binding Rossmann-fold domains"/>
    <property type="match status" value="1"/>
</dbReference>
<proteinExistence type="predicted"/>
<dbReference type="InterPro" id="IPR036291">
    <property type="entry name" value="NAD(P)-bd_dom_sf"/>
</dbReference>
<dbReference type="EMBL" id="CP091430">
    <property type="protein sequence ID" value="UVI30043.1"/>
    <property type="molecule type" value="Genomic_DNA"/>
</dbReference>
<dbReference type="Proteomes" id="UP001057877">
    <property type="component" value="Chromosome"/>
</dbReference>
<dbReference type="Pfam" id="PF01408">
    <property type="entry name" value="GFO_IDH_MocA"/>
    <property type="match status" value="1"/>
</dbReference>
<keyword evidence="1" id="KW-0560">Oxidoreductase</keyword>
<dbReference type="SUPFAM" id="SSF55347">
    <property type="entry name" value="Glyceraldehyde-3-phosphate dehydrogenase-like, C-terminal domain"/>
    <property type="match status" value="1"/>
</dbReference>
<protein>
    <submittedName>
        <fullName evidence="4">Gfo/Idh/MocA family oxidoreductase</fullName>
    </submittedName>
</protein>
<organism evidence="4 5">
    <name type="scientific">Paenibacillus spongiae</name>
    <dbReference type="NCBI Taxonomy" id="2909671"/>
    <lineage>
        <taxon>Bacteria</taxon>
        <taxon>Bacillati</taxon>
        <taxon>Bacillota</taxon>
        <taxon>Bacilli</taxon>
        <taxon>Bacillales</taxon>
        <taxon>Paenibacillaceae</taxon>
        <taxon>Paenibacillus</taxon>
    </lineage>
</organism>
<name>A0ABY5SCN1_9BACL</name>
<dbReference type="Gene3D" id="3.30.360.10">
    <property type="entry name" value="Dihydrodipicolinate Reductase, domain 2"/>
    <property type="match status" value="1"/>
</dbReference>
<dbReference type="PANTHER" id="PTHR43818">
    <property type="entry name" value="BCDNA.GH03377"/>
    <property type="match status" value="1"/>
</dbReference>
<sequence>MSKRMNIAVIGAGDMGNTHVGAWQNAGHRVVSVTDISEELAKKTKEKYGIPNMYLDYREAAADPEIDIVSICLPLALHAPVTIYAAEQGKHVFCEKPLARSFEEVKAMEAAVNKAGVHFGIGLQRSFANSLKIVKQMAADQVFGHPMLITSTGVAEVRPKRLMHDANGNMGPLMDNCCHYFMMWKHIFQSRPKSIYCIGDVFAKDRPELSHIEKLAIDTAVMSVKYESGDMAEMVITWGMAKGFQLGGRSDRLYGPRGGAEGDFTNITGSITIYEGDQRRELGIEGHRQSLHAEQFQTFAQAIEQGIPAPVGFQDGKEMLTISLAAIESAVTGRIVEYKHPE</sequence>
<evidence type="ECO:0000259" key="2">
    <source>
        <dbReference type="Pfam" id="PF01408"/>
    </source>
</evidence>
<dbReference type="Gene3D" id="3.40.50.720">
    <property type="entry name" value="NAD(P)-binding Rossmann-like Domain"/>
    <property type="match status" value="1"/>
</dbReference>
<gene>
    <name evidence="4" type="ORF">L1F29_32475</name>
</gene>
<keyword evidence="5" id="KW-1185">Reference proteome</keyword>
<dbReference type="InterPro" id="IPR050463">
    <property type="entry name" value="Gfo/Idh/MocA_oxidrdct_glycsds"/>
</dbReference>
<reference evidence="4" key="1">
    <citation type="submission" date="2022-01" db="EMBL/GenBank/DDBJ databases">
        <title>Paenibacillus spongiae sp. nov., isolated from marine sponge.</title>
        <authorList>
            <person name="Li Z."/>
            <person name="Zhang M."/>
        </authorList>
    </citation>
    <scope>NUCLEOTIDE SEQUENCE</scope>
    <source>
        <strain evidence="4">PHS-Z3</strain>
    </source>
</reference>
<evidence type="ECO:0000259" key="3">
    <source>
        <dbReference type="Pfam" id="PF22725"/>
    </source>
</evidence>
<dbReference type="InterPro" id="IPR055170">
    <property type="entry name" value="GFO_IDH_MocA-like_dom"/>
</dbReference>
<dbReference type="PANTHER" id="PTHR43818:SF11">
    <property type="entry name" value="BCDNA.GH03377"/>
    <property type="match status" value="1"/>
</dbReference>